<keyword evidence="2" id="KW-0812">Transmembrane</keyword>
<feature type="transmembrane region" description="Helical" evidence="2">
    <location>
        <begin position="47"/>
        <end position="66"/>
    </location>
</feature>
<keyword evidence="4" id="KW-1185">Reference proteome</keyword>
<organism evidence="3 4">
    <name type="scientific">Massilia arenae</name>
    <dbReference type="NCBI Taxonomy" id="2603288"/>
    <lineage>
        <taxon>Bacteria</taxon>
        <taxon>Pseudomonadati</taxon>
        <taxon>Pseudomonadota</taxon>
        <taxon>Betaproteobacteria</taxon>
        <taxon>Burkholderiales</taxon>
        <taxon>Oxalobacteraceae</taxon>
        <taxon>Telluria group</taxon>
        <taxon>Massilia</taxon>
    </lineage>
</organism>
<evidence type="ECO:0000256" key="1">
    <source>
        <dbReference type="SAM" id="MobiDB-lite"/>
    </source>
</evidence>
<comment type="caution">
    <text evidence="3">The sequence shown here is derived from an EMBL/GenBank/DDBJ whole genome shotgun (WGS) entry which is preliminary data.</text>
</comment>
<evidence type="ECO:0000256" key="2">
    <source>
        <dbReference type="SAM" id="Phobius"/>
    </source>
</evidence>
<gene>
    <name evidence="3" type="ORF">FVD38_21995</name>
</gene>
<feature type="region of interest" description="Disordered" evidence="1">
    <location>
        <begin position="68"/>
        <end position="90"/>
    </location>
</feature>
<dbReference type="EMBL" id="VPFD01000029">
    <property type="protein sequence ID" value="TXF97178.1"/>
    <property type="molecule type" value="Genomic_DNA"/>
</dbReference>
<accession>A0A5C7FNN7</accession>
<dbReference type="Proteomes" id="UP000321413">
    <property type="component" value="Unassembled WGS sequence"/>
</dbReference>
<keyword evidence="2" id="KW-1133">Transmembrane helix</keyword>
<protein>
    <submittedName>
        <fullName evidence="3">Uncharacterized protein</fullName>
    </submittedName>
</protein>
<dbReference type="RefSeq" id="WP_147936756.1">
    <property type="nucleotide sequence ID" value="NZ_VPFD01000029.1"/>
</dbReference>
<reference evidence="3 4" key="1">
    <citation type="submission" date="2019-08" db="EMBL/GenBank/DDBJ databases">
        <title>Massilia golmudensis sp. nov., isolated from sand in the Qinghai-Tibetan Plateau.</title>
        <authorList>
            <person name="Zhang B."/>
        </authorList>
    </citation>
    <scope>NUCLEOTIDE SEQUENCE [LARGE SCALE GENOMIC DNA]</scope>
    <source>
        <strain evidence="3 4">GEM5</strain>
    </source>
</reference>
<proteinExistence type="predicted"/>
<evidence type="ECO:0000313" key="3">
    <source>
        <dbReference type="EMBL" id="TXF97178.1"/>
    </source>
</evidence>
<name>A0A5C7FNN7_9BURK</name>
<evidence type="ECO:0000313" key="4">
    <source>
        <dbReference type="Proteomes" id="UP000321413"/>
    </source>
</evidence>
<keyword evidence="2" id="KW-0472">Membrane</keyword>
<dbReference type="AlphaFoldDB" id="A0A5C7FNN7"/>
<sequence length="90" mass="9724">MHDLTVSYRPGAHAPDPAREARARLAGRRKRLLGRQALARGARWRRCALGAMTSALAILVALQFGMGRPAPLPAPSGPHPIQDQTRPGTR</sequence>